<evidence type="ECO:0000259" key="3">
    <source>
        <dbReference type="PROSITE" id="PS50158"/>
    </source>
</evidence>
<evidence type="ECO:0000256" key="1">
    <source>
        <dbReference type="PROSITE-ProRule" id="PRU00047"/>
    </source>
</evidence>
<dbReference type="Gene3D" id="2.40.70.10">
    <property type="entry name" value="Acid Proteases"/>
    <property type="match status" value="1"/>
</dbReference>
<feature type="region of interest" description="Disordered" evidence="2">
    <location>
        <begin position="16"/>
        <end position="72"/>
    </location>
</feature>
<dbReference type="InterPro" id="IPR036875">
    <property type="entry name" value="Znf_CCHC_sf"/>
</dbReference>
<feature type="compositionally biased region" description="Polar residues" evidence="2">
    <location>
        <begin position="44"/>
        <end position="53"/>
    </location>
</feature>
<evidence type="ECO:0000313" key="5">
    <source>
        <dbReference type="Proteomes" id="UP000265520"/>
    </source>
</evidence>
<keyword evidence="1" id="KW-0862">Zinc</keyword>
<protein>
    <submittedName>
        <fullName evidence="4">Retrotransposon protein</fullName>
    </submittedName>
</protein>
<keyword evidence="1" id="KW-0863">Zinc-finger</keyword>
<reference evidence="4 5" key="1">
    <citation type="journal article" date="2018" name="Front. Plant Sci.">
        <title>Red Clover (Trifolium pratense) and Zigzag Clover (T. medium) - A Picture of Genomic Similarities and Differences.</title>
        <authorList>
            <person name="Dluhosova J."/>
            <person name="Istvanek J."/>
            <person name="Nedelnik J."/>
            <person name="Repkova J."/>
        </authorList>
    </citation>
    <scope>NUCLEOTIDE SEQUENCE [LARGE SCALE GENOMIC DNA]</scope>
    <source>
        <strain evidence="5">cv. 10/8</strain>
        <tissue evidence="4">Leaf</tissue>
    </source>
</reference>
<dbReference type="GO" id="GO:0003676">
    <property type="term" value="F:nucleic acid binding"/>
    <property type="evidence" value="ECO:0007669"/>
    <property type="project" value="InterPro"/>
</dbReference>
<dbReference type="CDD" id="cd00303">
    <property type="entry name" value="retropepsin_like"/>
    <property type="match status" value="1"/>
</dbReference>
<dbReference type="Gene3D" id="4.10.60.10">
    <property type="entry name" value="Zinc finger, CCHC-type"/>
    <property type="match status" value="1"/>
</dbReference>
<dbReference type="PANTHER" id="PTHR35046">
    <property type="entry name" value="ZINC KNUCKLE (CCHC-TYPE) FAMILY PROTEIN"/>
    <property type="match status" value="1"/>
</dbReference>
<dbReference type="SUPFAM" id="SSF56672">
    <property type="entry name" value="DNA/RNA polymerases"/>
    <property type="match status" value="1"/>
</dbReference>
<feature type="domain" description="CCHC-type" evidence="3">
    <location>
        <begin position="75"/>
        <end position="91"/>
    </location>
</feature>
<dbReference type="InterPro" id="IPR001878">
    <property type="entry name" value="Znf_CCHC"/>
</dbReference>
<accession>A0A392MX45</accession>
<name>A0A392MX45_9FABA</name>
<dbReference type="SUPFAM" id="SSF57756">
    <property type="entry name" value="Retrovirus zinc finger-like domains"/>
    <property type="match status" value="1"/>
</dbReference>
<feature type="non-terminal residue" evidence="4">
    <location>
        <position position="399"/>
    </location>
</feature>
<dbReference type="GO" id="GO:0008270">
    <property type="term" value="F:zinc ion binding"/>
    <property type="evidence" value="ECO:0007669"/>
    <property type="project" value="UniProtKB-KW"/>
</dbReference>
<dbReference type="AlphaFoldDB" id="A0A392MX45"/>
<dbReference type="InterPro" id="IPR021109">
    <property type="entry name" value="Peptidase_aspartic_dom_sf"/>
</dbReference>
<dbReference type="Proteomes" id="UP000265520">
    <property type="component" value="Unassembled WGS sequence"/>
</dbReference>
<dbReference type="Gene3D" id="3.10.10.10">
    <property type="entry name" value="HIV Type 1 Reverse Transcriptase, subunit A, domain 1"/>
    <property type="match status" value="1"/>
</dbReference>
<feature type="non-terminal residue" evidence="4">
    <location>
        <position position="1"/>
    </location>
</feature>
<proteinExistence type="predicted"/>
<organism evidence="4 5">
    <name type="scientific">Trifolium medium</name>
    <dbReference type="NCBI Taxonomy" id="97028"/>
    <lineage>
        <taxon>Eukaryota</taxon>
        <taxon>Viridiplantae</taxon>
        <taxon>Streptophyta</taxon>
        <taxon>Embryophyta</taxon>
        <taxon>Tracheophyta</taxon>
        <taxon>Spermatophyta</taxon>
        <taxon>Magnoliopsida</taxon>
        <taxon>eudicotyledons</taxon>
        <taxon>Gunneridae</taxon>
        <taxon>Pentapetalae</taxon>
        <taxon>rosids</taxon>
        <taxon>fabids</taxon>
        <taxon>Fabales</taxon>
        <taxon>Fabaceae</taxon>
        <taxon>Papilionoideae</taxon>
        <taxon>50 kb inversion clade</taxon>
        <taxon>NPAAA clade</taxon>
        <taxon>Hologalegina</taxon>
        <taxon>IRL clade</taxon>
        <taxon>Trifolieae</taxon>
        <taxon>Trifolium</taxon>
    </lineage>
</organism>
<keyword evidence="5" id="KW-1185">Reference proteome</keyword>
<dbReference type="PANTHER" id="PTHR35046:SF18">
    <property type="entry name" value="RNA-DIRECTED DNA POLYMERASE"/>
    <property type="match status" value="1"/>
</dbReference>
<dbReference type="PROSITE" id="PS50158">
    <property type="entry name" value="ZF_CCHC"/>
    <property type="match status" value="1"/>
</dbReference>
<dbReference type="EMBL" id="LXQA010019157">
    <property type="protein sequence ID" value="MCH90834.1"/>
    <property type="molecule type" value="Genomic_DNA"/>
</dbReference>
<keyword evidence="1" id="KW-0479">Metal-binding</keyword>
<evidence type="ECO:0000313" key="4">
    <source>
        <dbReference type="EMBL" id="MCH90834.1"/>
    </source>
</evidence>
<sequence>VDDYTTEFYELLARTETAESPFVEAHQRALQAERQLARRGNPTPAASANSSTHAPGRREPHPTVSQQPRPTGGTRCFKCGQLGHCLADCRNVAKNNLRGLLANELDVDSPPIFDTEAEAVDGDVDHEFVEGKVCSLIIDSGSCENVLSELVVMKLGLTTEKHPKPYKLAWLNKHTGITVSHRVLLSFSIGPTYSDEIFCDVVPMDACHLLLGRPWQFDRSVIHDGRANTYSFLFRGKKIVLLPSKNHTIGDSLTLLSRGPFEEAMAETRLVFVLFSKPVNVDAMPPIATSSAVTTLLAEFSDIFPETLPDELPPLRDIQHQIDLASGASLPNRPHYRMSPKEHEEVRRQVEELLIKGHIRESLSPCAIPALLTPKKDGIWRMCVDSRAINKITVRYRFP</sequence>
<dbReference type="InterPro" id="IPR043502">
    <property type="entry name" value="DNA/RNA_pol_sf"/>
</dbReference>
<gene>
    <name evidence="4" type="ORF">A2U01_0011757</name>
</gene>
<evidence type="ECO:0000256" key="2">
    <source>
        <dbReference type="SAM" id="MobiDB-lite"/>
    </source>
</evidence>
<comment type="caution">
    <text evidence="4">The sequence shown here is derived from an EMBL/GenBank/DDBJ whole genome shotgun (WGS) entry which is preliminary data.</text>
</comment>